<dbReference type="InterPro" id="IPR001559">
    <property type="entry name" value="Phosphotriesterase"/>
</dbReference>
<sequence length="78" mass="8576">MQNWCRDVDEIEQGIDGTELKAGIIAEIGSSEGKITPLEEKVFIAAALVHNQTDVRSPRIPLLARWGWNNCATASPRS</sequence>
<dbReference type="Gene3D" id="3.20.20.140">
    <property type="entry name" value="Metal-dependent hydrolases"/>
    <property type="match status" value="1"/>
</dbReference>
<reference evidence="1 2" key="1">
    <citation type="submission" date="2018-06" db="EMBL/GenBank/DDBJ databases">
        <authorList>
            <consortium name="Pathogen Informatics"/>
            <person name="Doyle S."/>
        </authorList>
    </citation>
    <scope>NUCLEOTIDE SEQUENCE [LARGE SCALE GENOMIC DNA]</scope>
    <source>
        <strain evidence="1 2">NCTC7922</strain>
    </source>
</reference>
<name>A0A377DC38_ECOLX</name>
<dbReference type="EMBL" id="UGFC01000006">
    <property type="protein sequence ID" value="STM17950.1"/>
    <property type="molecule type" value="Genomic_DNA"/>
</dbReference>
<organism evidence="1 2">
    <name type="scientific">Escherichia coli</name>
    <dbReference type="NCBI Taxonomy" id="562"/>
    <lineage>
        <taxon>Bacteria</taxon>
        <taxon>Pseudomonadati</taxon>
        <taxon>Pseudomonadota</taxon>
        <taxon>Gammaproteobacteria</taxon>
        <taxon>Enterobacterales</taxon>
        <taxon>Enterobacteriaceae</taxon>
        <taxon>Escherichia</taxon>
    </lineage>
</organism>
<dbReference type="AlphaFoldDB" id="A0A377DC38"/>
<dbReference type="Proteomes" id="UP000254174">
    <property type="component" value="Unassembled WGS sequence"/>
</dbReference>
<accession>A0A377DC38</accession>
<proteinExistence type="predicted"/>
<dbReference type="SUPFAM" id="SSF51556">
    <property type="entry name" value="Metallo-dependent hydrolases"/>
    <property type="match status" value="1"/>
</dbReference>
<evidence type="ECO:0000313" key="2">
    <source>
        <dbReference type="Proteomes" id="UP000254174"/>
    </source>
</evidence>
<protein>
    <submittedName>
        <fullName evidence="1">Phosphotriesterase-like protein</fullName>
    </submittedName>
</protein>
<evidence type="ECO:0000313" key="1">
    <source>
        <dbReference type="EMBL" id="STM17950.1"/>
    </source>
</evidence>
<dbReference type="InterPro" id="IPR032466">
    <property type="entry name" value="Metal_Hydrolase"/>
</dbReference>
<dbReference type="Pfam" id="PF02126">
    <property type="entry name" value="PTE"/>
    <property type="match status" value="1"/>
</dbReference>
<dbReference type="GO" id="GO:0008270">
    <property type="term" value="F:zinc ion binding"/>
    <property type="evidence" value="ECO:0007669"/>
    <property type="project" value="InterPro"/>
</dbReference>
<gene>
    <name evidence="1" type="primary">php_1</name>
    <name evidence="1" type="ORF">NCTC7922_04130</name>
</gene>